<name>A0AA43QP71_9LECA</name>
<proteinExistence type="predicted"/>
<dbReference type="AlphaFoldDB" id="A0AA43QP71"/>
<gene>
    <name evidence="2" type="ORF">OHK93_001262</name>
</gene>
<protein>
    <submittedName>
        <fullName evidence="2">Uncharacterized protein</fullName>
    </submittedName>
</protein>
<organism evidence="2 3">
    <name type="scientific">Ramalina farinacea</name>
    <dbReference type="NCBI Taxonomy" id="258253"/>
    <lineage>
        <taxon>Eukaryota</taxon>
        <taxon>Fungi</taxon>
        <taxon>Dikarya</taxon>
        <taxon>Ascomycota</taxon>
        <taxon>Pezizomycotina</taxon>
        <taxon>Lecanoromycetes</taxon>
        <taxon>OSLEUM clade</taxon>
        <taxon>Lecanoromycetidae</taxon>
        <taxon>Lecanorales</taxon>
        <taxon>Lecanorineae</taxon>
        <taxon>Ramalinaceae</taxon>
        <taxon>Ramalina</taxon>
    </lineage>
</organism>
<evidence type="ECO:0000313" key="3">
    <source>
        <dbReference type="Proteomes" id="UP001161017"/>
    </source>
</evidence>
<evidence type="ECO:0000313" key="2">
    <source>
        <dbReference type="EMBL" id="MDI1490063.1"/>
    </source>
</evidence>
<keyword evidence="3" id="KW-1185">Reference proteome</keyword>
<accession>A0AA43QP71</accession>
<evidence type="ECO:0000256" key="1">
    <source>
        <dbReference type="SAM" id="MobiDB-lite"/>
    </source>
</evidence>
<dbReference type="Proteomes" id="UP001161017">
    <property type="component" value="Unassembled WGS sequence"/>
</dbReference>
<reference evidence="2" key="1">
    <citation type="journal article" date="2023" name="Genome Biol. Evol.">
        <title>First Whole Genome Sequence and Flow Cytometry Genome Size Data for the Lichen-Forming Fungus Ramalina farinacea (Ascomycota).</title>
        <authorList>
            <person name="Llewellyn T."/>
            <person name="Mian S."/>
            <person name="Hill R."/>
            <person name="Leitch I.J."/>
            <person name="Gaya E."/>
        </authorList>
    </citation>
    <scope>NUCLEOTIDE SEQUENCE</scope>
    <source>
        <strain evidence="2">LIQ254RAFAR</strain>
    </source>
</reference>
<sequence length="209" mass="24245">MRDNDGMTATFSRESFNPNDAFQAACAQNDVMAFMEKVRRRELAAEGARALVDEFCQFLNEERTWHLMEVVVPELRSPEIHICHDVEPEVTDNDWVPYIRYRLRHFAPPLQNHQSRDTKSREKQLMMHRWKLYTEYLLSYGEGKDALTAEQAEIVAEIIQRVSHMIPKDAITKRSSTHASSEPVDSGHEVPEDLESSDQPSESDDRARR</sequence>
<comment type="caution">
    <text evidence="2">The sequence shown here is derived from an EMBL/GenBank/DDBJ whole genome shotgun (WGS) entry which is preliminary data.</text>
</comment>
<feature type="region of interest" description="Disordered" evidence="1">
    <location>
        <begin position="171"/>
        <end position="209"/>
    </location>
</feature>
<dbReference type="EMBL" id="JAPUFD010000011">
    <property type="protein sequence ID" value="MDI1490063.1"/>
    <property type="molecule type" value="Genomic_DNA"/>
</dbReference>